<dbReference type="Proteomes" id="UP000194841">
    <property type="component" value="Unassembled WGS sequence"/>
</dbReference>
<dbReference type="OrthoDB" id="7055541at2"/>
<evidence type="ECO:0000313" key="3">
    <source>
        <dbReference type="Proteomes" id="UP000194841"/>
    </source>
</evidence>
<sequence>MKYFLILFFCSFYSLASVPYEQIHCPEYNEALALELEPNKKYFTDTVRARVESTEATDAEVYNFVKQFGENERKIKLRSNELLANEIGATVVYSMKYYRDKYFGRKNQLTTHHVPAAVTYKTPYGYLAGDSRGEFGGELVFVDSSGSVKLIQDMNVEDIYQFEFGYVVTEGLSHMSSNNGMLYLVTFVNEKPQLSKLYGLIGSPKSSLKLANGELLVNSREGSQVLSNDGSLFRVSCKGS</sequence>
<name>A0A244CT48_PSEDV</name>
<proteinExistence type="predicted"/>
<evidence type="ECO:0000313" key="2">
    <source>
        <dbReference type="EMBL" id="OUL58800.1"/>
    </source>
</evidence>
<keyword evidence="1" id="KW-0732">Signal</keyword>
<dbReference type="EMBL" id="MWPV01000001">
    <property type="protein sequence ID" value="OUL58800.1"/>
    <property type="molecule type" value="Genomic_DNA"/>
</dbReference>
<dbReference type="AlphaFoldDB" id="A0A244CT48"/>
<feature type="signal peptide" evidence="1">
    <location>
        <begin position="1"/>
        <end position="16"/>
    </location>
</feature>
<dbReference type="RefSeq" id="WP_086742179.1">
    <property type="nucleotide sequence ID" value="NZ_MWPV01000001.1"/>
</dbReference>
<reference evidence="2 3" key="1">
    <citation type="submission" date="2017-02" db="EMBL/GenBank/DDBJ databases">
        <title>Pseudoalteromonas ulvae TC14 Genome.</title>
        <authorList>
            <person name="Molmeret M."/>
        </authorList>
    </citation>
    <scope>NUCLEOTIDE SEQUENCE [LARGE SCALE GENOMIC DNA]</scope>
    <source>
        <strain evidence="2">TC14</strain>
    </source>
</reference>
<accession>A0A244CT48</accession>
<keyword evidence="3" id="KW-1185">Reference proteome</keyword>
<feature type="chain" id="PRO_5013145559" evidence="1">
    <location>
        <begin position="17"/>
        <end position="240"/>
    </location>
</feature>
<organism evidence="2 3">
    <name type="scientific">Pseudoalteromonas ulvae</name>
    <dbReference type="NCBI Taxonomy" id="107327"/>
    <lineage>
        <taxon>Bacteria</taxon>
        <taxon>Pseudomonadati</taxon>
        <taxon>Pseudomonadota</taxon>
        <taxon>Gammaproteobacteria</taxon>
        <taxon>Alteromonadales</taxon>
        <taxon>Pseudoalteromonadaceae</taxon>
        <taxon>Pseudoalteromonas</taxon>
    </lineage>
</organism>
<protein>
    <submittedName>
        <fullName evidence="2">Uncharacterized protein</fullName>
    </submittedName>
</protein>
<gene>
    <name evidence="2" type="ORF">B1199_00500</name>
</gene>
<comment type="caution">
    <text evidence="2">The sequence shown here is derived from an EMBL/GenBank/DDBJ whole genome shotgun (WGS) entry which is preliminary data.</text>
</comment>
<evidence type="ECO:0000256" key="1">
    <source>
        <dbReference type="SAM" id="SignalP"/>
    </source>
</evidence>